<evidence type="ECO:0000256" key="2">
    <source>
        <dbReference type="ARBA" id="ARBA00022801"/>
    </source>
</evidence>
<dbReference type="EMBL" id="CACRUT010000031">
    <property type="protein sequence ID" value="VYU65054.1"/>
    <property type="molecule type" value="Genomic_DNA"/>
</dbReference>
<protein>
    <submittedName>
        <fullName evidence="3">Acyl-CoA thioesterase YbgC</fullName>
    </submittedName>
</protein>
<comment type="similarity">
    <text evidence="1">Belongs to the 4-hydroxybenzoyl-CoA thioesterase family.</text>
</comment>
<dbReference type="PANTHER" id="PTHR31793">
    <property type="entry name" value="4-HYDROXYBENZOYL-COA THIOESTERASE FAMILY MEMBER"/>
    <property type="match status" value="1"/>
</dbReference>
<sequence>MLMDGLEDVCRVRVKFNEIDSMRRVWHGAYVTYFEDGRESFGRHYPGIGYADMQRSGIYAPIYDLHLRFYAPLVLDDVAVVHTRYVYHPGARLDFEYKVYREADGILCAEGSTVQLFIDTEGMLMVDPPGYYKEWQARYRERNDNHP</sequence>
<dbReference type="PANTHER" id="PTHR31793:SF27">
    <property type="entry name" value="NOVEL THIOESTERASE SUPERFAMILY DOMAIN AND SAPOSIN A-TYPE DOMAIN CONTAINING PROTEIN (0610012H03RIK)"/>
    <property type="match status" value="1"/>
</dbReference>
<evidence type="ECO:0000256" key="1">
    <source>
        <dbReference type="ARBA" id="ARBA00005953"/>
    </source>
</evidence>
<organism evidence="3">
    <name type="scientific">Paraprevotella clara</name>
    <dbReference type="NCBI Taxonomy" id="454154"/>
    <lineage>
        <taxon>Bacteria</taxon>
        <taxon>Pseudomonadati</taxon>
        <taxon>Bacteroidota</taxon>
        <taxon>Bacteroidia</taxon>
        <taxon>Bacteroidales</taxon>
        <taxon>Prevotellaceae</taxon>
        <taxon>Paraprevotella</taxon>
    </lineage>
</organism>
<reference evidence="3" key="1">
    <citation type="submission" date="2019-11" db="EMBL/GenBank/DDBJ databases">
        <authorList>
            <person name="Feng L."/>
        </authorList>
    </citation>
    <scope>NUCLEOTIDE SEQUENCE</scope>
    <source>
        <strain evidence="3">PclaraLFYP37</strain>
    </source>
</reference>
<evidence type="ECO:0000313" key="3">
    <source>
        <dbReference type="EMBL" id="VYU65054.1"/>
    </source>
</evidence>
<dbReference type="Gene3D" id="3.10.129.10">
    <property type="entry name" value="Hotdog Thioesterase"/>
    <property type="match status" value="1"/>
</dbReference>
<proteinExistence type="inferred from homology"/>
<dbReference type="AlphaFoldDB" id="A0A6N3GKP5"/>
<dbReference type="InterPro" id="IPR029069">
    <property type="entry name" value="HotDog_dom_sf"/>
</dbReference>
<name>A0A6N3GKP5_9BACT</name>
<accession>A0A6N3GKP5</accession>
<dbReference type="SUPFAM" id="SSF54637">
    <property type="entry name" value="Thioesterase/thiol ester dehydrase-isomerase"/>
    <property type="match status" value="1"/>
</dbReference>
<dbReference type="CDD" id="cd00586">
    <property type="entry name" value="4HBT"/>
    <property type="match status" value="1"/>
</dbReference>
<dbReference type="GO" id="GO:0047617">
    <property type="term" value="F:fatty acyl-CoA hydrolase activity"/>
    <property type="evidence" value="ECO:0007669"/>
    <property type="project" value="TreeGrafter"/>
</dbReference>
<keyword evidence="2" id="KW-0378">Hydrolase</keyword>
<dbReference type="Pfam" id="PF13279">
    <property type="entry name" value="4HBT_2"/>
    <property type="match status" value="1"/>
</dbReference>
<gene>
    <name evidence="3" type="ORF">PCLFYP37_00461</name>
</gene>
<dbReference type="InterPro" id="IPR050563">
    <property type="entry name" value="4-hydroxybenzoyl-CoA_TE"/>
</dbReference>